<evidence type="ECO:0000259" key="2">
    <source>
        <dbReference type="PROSITE" id="PS50280"/>
    </source>
</evidence>
<feature type="region of interest" description="Disordered" evidence="1">
    <location>
        <begin position="239"/>
        <end position="275"/>
    </location>
</feature>
<dbReference type="GO" id="GO:0043516">
    <property type="term" value="P:regulation of DNA damage response, signal transduction by p53 class mediator"/>
    <property type="evidence" value="ECO:0007669"/>
    <property type="project" value="TreeGrafter"/>
</dbReference>
<dbReference type="OrthoDB" id="16287at2759"/>
<dbReference type="RefSeq" id="XP_022098217.1">
    <property type="nucleotide sequence ID" value="XM_022242525.1"/>
</dbReference>
<dbReference type="Gene3D" id="2.170.270.10">
    <property type="entry name" value="SET domain"/>
    <property type="match status" value="1"/>
</dbReference>
<dbReference type="Proteomes" id="UP000694845">
    <property type="component" value="Unplaced"/>
</dbReference>
<dbReference type="GO" id="GO:0006357">
    <property type="term" value="P:regulation of transcription by RNA polymerase II"/>
    <property type="evidence" value="ECO:0007669"/>
    <property type="project" value="TreeGrafter"/>
</dbReference>
<dbReference type="GO" id="GO:0042799">
    <property type="term" value="F:histone H4K20 methyltransferase activity"/>
    <property type="evidence" value="ECO:0007669"/>
    <property type="project" value="TreeGrafter"/>
</dbReference>
<feature type="region of interest" description="Disordered" evidence="1">
    <location>
        <begin position="389"/>
        <end position="454"/>
    </location>
</feature>
<dbReference type="PROSITE" id="PS50280">
    <property type="entry name" value="SET"/>
    <property type="match status" value="1"/>
</dbReference>
<dbReference type="InterPro" id="IPR051760">
    <property type="entry name" value="KMT5A"/>
</dbReference>
<dbReference type="SUPFAM" id="SSF82199">
    <property type="entry name" value="SET domain"/>
    <property type="match status" value="1"/>
</dbReference>
<feature type="compositionally biased region" description="Basic and acidic residues" evidence="1">
    <location>
        <begin position="389"/>
        <end position="404"/>
    </location>
</feature>
<dbReference type="InterPro" id="IPR046341">
    <property type="entry name" value="SET_dom_sf"/>
</dbReference>
<keyword evidence="3" id="KW-1185">Reference proteome</keyword>
<dbReference type="PANTHER" id="PTHR46167:SF1">
    <property type="entry name" value="N-LYSINE METHYLTRANSFERASE KMT5A"/>
    <property type="match status" value="1"/>
</dbReference>
<dbReference type="Pfam" id="PF00856">
    <property type="entry name" value="SET"/>
    <property type="match status" value="1"/>
</dbReference>
<evidence type="ECO:0000256" key="1">
    <source>
        <dbReference type="SAM" id="MobiDB-lite"/>
    </source>
</evidence>
<feature type="compositionally biased region" description="Low complexity" evidence="1">
    <location>
        <begin position="406"/>
        <end position="416"/>
    </location>
</feature>
<dbReference type="InterPro" id="IPR001214">
    <property type="entry name" value="SET_dom"/>
</dbReference>
<feature type="domain" description="SET" evidence="2">
    <location>
        <begin position="29"/>
        <end position="154"/>
    </location>
</feature>
<dbReference type="SMART" id="SM00317">
    <property type="entry name" value="SET"/>
    <property type="match status" value="1"/>
</dbReference>
<protein>
    <submittedName>
        <fullName evidence="4">Uncharacterized protein LOC110983334 isoform X1</fullName>
    </submittedName>
</protein>
<feature type="region of interest" description="Disordered" evidence="1">
    <location>
        <begin position="363"/>
        <end position="382"/>
    </location>
</feature>
<gene>
    <name evidence="4" type="primary">LOC110983334</name>
</gene>
<dbReference type="GeneID" id="110983334"/>
<accession>A0A8B7YZT6</accession>
<dbReference type="PANTHER" id="PTHR46167">
    <property type="entry name" value="N-LYSINE METHYLTRANSFERASE KMT5A"/>
    <property type="match status" value="1"/>
</dbReference>
<dbReference type="KEGG" id="aplc:110983334"/>
<proteinExistence type="predicted"/>
<evidence type="ECO:0000313" key="4">
    <source>
        <dbReference type="RefSeq" id="XP_022098217.1"/>
    </source>
</evidence>
<dbReference type="AlphaFoldDB" id="A0A8B7YZT6"/>
<reference evidence="4" key="1">
    <citation type="submission" date="2025-08" db="UniProtKB">
        <authorList>
            <consortium name="RefSeq"/>
        </authorList>
    </citation>
    <scope>IDENTIFICATION</scope>
</reference>
<sequence length="548" mass="58803">MDRCRRKTKKACMDLKEAISSVNLQKDPDGLVEKMTSSKGRGVFARQTFEKDDFLLIYHGERVTGKEGLLREEKTPSVFRFFFTHNFKGKELRLCIDATEEPQEGLRLGRLVNHGDRYLRNAKIKVIEVDGSPYLALFATKTIRRGEEILYDYGVPEKDLPWNKKLPVPAQTHSTDATTEDCCGDTRTAPEGQSGYAAIEDHSGDFPAIAHSGNALTEAYSGGVTIAVNCGGAPAEAHSRNTAAKAQSEDTPIKACSRNPADDGQSGDAGAKAYCHDYPNETHSGDAAAESHLGDAPIEACSRNVAVDGQSGDASAKAYCQDAPNEARPRNGAAAEPYHAYCRNTSIVTSSRNVSDSHSITAAAKDHSGDDPSEDCKKSYRDVVLRDDDTRDVKMLSGDSKDVPSDSESGSLSCESSSREELSNGNSEEISEEMLSDSDSRGVLSDVDSENSASVDPVEGFLTQKGVHQGCHDPPKASTRPVESYFADAVNEAITSATKTRCQGAPVEAFSRNPAAALTHAEICSRDVATETCSGSVDSVVGTPYTCT</sequence>
<evidence type="ECO:0000313" key="3">
    <source>
        <dbReference type="Proteomes" id="UP000694845"/>
    </source>
</evidence>
<name>A0A8B7YZT6_ACAPL</name>
<dbReference type="GO" id="GO:0005700">
    <property type="term" value="C:polytene chromosome"/>
    <property type="evidence" value="ECO:0007669"/>
    <property type="project" value="TreeGrafter"/>
</dbReference>
<organism evidence="3 4">
    <name type="scientific">Acanthaster planci</name>
    <name type="common">Crown-of-thorns starfish</name>
    <dbReference type="NCBI Taxonomy" id="133434"/>
    <lineage>
        <taxon>Eukaryota</taxon>
        <taxon>Metazoa</taxon>
        <taxon>Echinodermata</taxon>
        <taxon>Eleutherozoa</taxon>
        <taxon>Asterozoa</taxon>
        <taxon>Asteroidea</taxon>
        <taxon>Valvatacea</taxon>
        <taxon>Valvatida</taxon>
        <taxon>Acanthasteridae</taxon>
        <taxon>Acanthaster</taxon>
    </lineage>
</organism>
<feature type="compositionally biased region" description="Basic and acidic residues" evidence="1">
    <location>
        <begin position="364"/>
        <end position="382"/>
    </location>
</feature>
<dbReference type="GO" id="GO:0005634">
    <property type="term" value="C:nucleus"/>
    <property type="evidence" value="ECO:0007669"/>
    <property type="project" value="TreeGrafter"/>
</dbReference>